<dbReference type="CDD" id="cd03801">
    <property type="entry name" value="GT4_PimA-like"/>
    <property type="match status" value="1"/>
</dbReference>
<keyword evidence="4" id="KW-1185">Reference proteome</keyword>
<name>A0A3N5XZD6_9ALTE</name>
<accession>A0A3N5XZD6</accession>
<dbReference type="AlphaFoldDB" id="A0A3N5XZD6"/>
<dbReference type="GO" id="GO:0016758">
    <property type="term" value="F:hexosyltransferase activity"/>
    <property type="evidence" value="ECO:0007669"/>
    <property type="project" value="TreeGrafter"/>
</dbReference>
<evidence type="ECO:0000259" key="2">
    <source>
        <dbReference type="Pfam" id="PF13439"/>
    </source>
</evidence>
<dbReference type="Gene3D" id="3.40.50.2000">
    <property type="entry name" value="Glycogen Phosphorylase B"/>
    <property type="match status" value="2"/>
</dbReference>
<dbReference type="Pfam" id="PF00534">
    <property type="entry name" value="Glycos_transf_1"/>
    <property type="match status" value="1"/>
</dbReference>
<dbReference type="OrthoDB" id="4611853at2"/>
<feature type="domain" description="Glycosyltransferase subfamily 4-like N-terminal" evidence="2">
    <location>
        <begin position="16"/>
        <end position="183"/>
    </location>
</feature>
<sequence length="380" mass="42608">MKKILLLTQNFPPIEGGSGRWFWELYSRLPAENIVIVTHNEPSAELVDESLQATVIRMPLYSPEWGIKSMTGLRFYWRNVRALNALVKVHNIDEVHCGRVIHEGVIAWLSSFFGGKPYRCFVHGEDVETAATSREQALLVTQVCKKALNLICNSENSKQLTQNFGFAHSEKCTVIHPGADFDRFTIAEEDMAFKEQMGWKGKFVLLTVGRLQKRKGQDHLIKAMPEIVAAIPNCLYVVVGSGECKAELEALVDENGMQAHVQFLSGLDDQTLIRCYQQCDYFVLPNRTIGNDIEGFGMVLVEAQACGKPVIAGDSGGTKETMLLGETGHVIACDNPKSMAQHIVPILISPKKSAECYREYAKTHFSWETHLSKFIEMLER</sequence>
<dbReference type="PANTHER" id="PTHR45947:SF3">
    <property type="entry name" value="SULFOQUINOVOSYL TRANSFERASE SQD2"/>
    <property type="match status" value="1"/>
</dbReference>
<evidence type="ECO:0000313" key="3">
    <source>
        <dbReference type="EMBL" id="RPJ66110.1"/>
    </source>
</evidence>
<dbReference type="PANTHER" id="PTHR45947">
    <property type="entry name" value="SULFOQUINOVOSYL TRANSFERASE SQD2"/>
    <property type="match status" value="1"/>
</dbReference>
<dbReference type="InterPro" id="IPR028098">
    <property type="entry name" value="Glyco_trans_4-like_N"/>
</dbReference>
<evidence type="ECO:0000259" key="1">
    <source>
        <dbReference type="Pfam" id="PF00534"/>
    </source>
</evidence>
<dbReference type="SUPFAM" id="SSF53756">
    <property type="entry name" value="UDP-Glycosyltransferase/glycogen phosphorylase"/>
    <property type="match status" value="1"/>
</dbReference>
<organism evidence="3 4">
    <name type="scientific">Alteromonas sediminis</name>
    <dbReference type="NCBI Taxonomy" id="2259342"/>
    <lineage>
        <taxon>Bacteria</taxon>
        <taxon>Pseudomonadati</taxon>
        <taxon>Pseudomonadota</taxon>
        <taxon>Gammaproteobacteria</taxon>
        <taxon>Alteromonadales</taxon>
        <taxon>Alteromonadaceae</taxon>
        <taxon>Alteromonas/Salinimonas group</taxon>
        <taxon>Alteromonas</taxon>
    </lineage>
</organism>
<proteinExistence type="predicted"/>
<comment type="caution">
    <text evidence="3">The sequence shown here is derived from an EMBL/GenBank/DDBJ whole genome shotgun (WGS) entry which is preliminary data.</text>
</comment>
<protein>
    <submittedName>
        <fullName evidence="3">Glycosyltransferase family 4 protein</fullName>
    </submittedName>
</protein>
<dbReference type="InterPro" id="IPR001296">
    <property type="entry name" value="Glyco_trans_1"/>
</dbReference>
<dbReference type="InterPro" id="IPR050194">
    <property type="entry name" value="Glycosyltransferase_grp1"/>
</dbReference>
<feature type="domain" description="Glycosyl transferase family 1" evidence="1">
    <location>
        <begin position="196"/>
        <end position="362"/>
    </location>
</feature>
<keyword evidence="3" id="KW-0808">Transferase</keyword>
<reference evidence="3 4" key="1">
    <citation type="submission" date="2018-11" db="EMBL/GenBank/DDBJ databases">
        <authorList>
            <person name="Ye M.-Q."/>
            <person name="Du Z.-J."/>
        </authorList>
    </citation>
    <scope>NUCLEOTIDE SEQUENCE [LARGE SCALE GENOMIC DNA]</scope>
    <source>
        <strain evidence="3 4">U0105</strain>
    </source>
</reference>
<dbReference type="Pfam" id="PF13439">
    <property type="entry name" value="Glyco_transf_4"/>
    <property type="match status" value="1"/>
</dbReference>
<evidence type="ECO:0000313" key="4">
    <source>
        <dbReference type="Proteomes" id="UP000275281"/>
    </source>
</evidence>
<dbReference type="EMBL" id="RPOK01000004">
    <property type="protein sequence ID" value="RPJ66110.1"/>
    <property type="molecule type" value="Genomic_DNA"/>
</dbReference>
<dbReference type="Proteomes" id="UP000275281">
    <property type="component" value="Unassembled WGS sequence"/>
</dbReference>
<gene>
    <name evidence="3" type="ORF">DRW07_13030</name>
</gene>